<dbReference type="PIRSF" id="PIRSF011484">
    <property type="entry name" value="YaeQ"/>
    <property type="match status" value="1"/>
</dbReference>
<evidence type="ECO:0000313" key="1">
    <source>
        <dbReference type="EMBL" id="PVZ72465.1"/>
    </source>
</evidence>
<dbReference type="RefSeq" id="WP_116686051.1">
    <property type="nucleotide sequence ID" value="NZ_CAWNYD010000001.1"/>
</dbReference>
<dbReference type="SMART" id="SM01322">
    <property type="entry name" value="YaeQ"/>
    <property type="match status" value="1"/>
</dbReference>
<reference evidence="1 2" key="1">
    <citation type="submission" date="2018-04" db="EMBL/GenBank/DDBJ databases">
        <title>Thalassorhabdus spongiae gen. nov., sp. nov., isolated from a marine sponge in South-West Iceland.</title>
        <authorList>
            <person name="Knobloch S."/>
            <person name="Daussin A."/>
            <person name="Johannsson R."/>
            <person name="Marteinsson V.T."/>
        </authorList>
    </citation>
    <scope>NUCLEOTIDE SEQUENCE [LARGE SCALE GENOMIC DNA]</scope>
    <source>
        <strain evidence="1 2">Hp12</strain>
    </source>
</reference>
<comment type="caution">
    <text evidence="1">The sequence shown here is derived from an EMBL/GenBank/DDBJ whole genome shotgun (WGS) entry which is preliminary data.</text>
</comment>
<evidence type="ECO:0008006" key="3">
    <source>
        <dbReference type="Google" id="ProtNLM"/>
    </source>
</evidence>
<proteinExistence type="predicted"/>
<organism evidence="1 2">
    <name type="scientific">Pelagibaculum spongiae</name>
    <dbReference type="NCBI Taxonomy" id="2080658"/>
    <lineage>
        <taxon>Bacteria</taxon>
        <taxon>Pseudomonadati</taxon>
        <taxon>Pseudomonadota</taxon>
        <taxon>Gammaproteobacteria</taxon>
        <taxon>Oceanospirillales</taxon>
        <taxon>Pelagibaculum</taxon>
    </lineage>
</organism>
<dbReference type="Gene3D" id="3.10.640.10">
    <property type="entry name" value="Restriction endonuclease-like alpha-beta roll domain"/>
    <property type="match status" value="1"/>
</dbReference>
<sequence length="180" mass="21008">MALKSTVIRARVQLSDMDRHVYETLSLTLAQHPSETELRLMTRLLAYCICYEERLEFTKGLSEDDEPEVWKKSFSDEIEHWIDLGNPDADRVKKASGRSQKVSVFSYANSADVWWQKNQVNFTKAKKVTFWRFDPAEIEQTVAMYSRQMDLTLSISEGSLFLSDADRSFELSPKLWVDFY</sequence>
<evidence type="ECO:0000313" key="2">
    <source>
        <dbReference type="Proteomes" id="UP000244906"/>
    </source>
</evidence>
<dbReference type="Pfam" id="PF07152">
    <property type="entry name" value="YaeQ"/>
    <property type="match status" value="1"/>
</dbReference>
<dbReference type="AlphaFoldDB" id="A0A2V1H6R7"/>
<dbReference type="InterPro" id="IPR009822">
    <property type="entry name" value="YaeQ"/>
</dbReference>
<protein>
    <recommendedName>
        <fullName evidence="3">YaeQ family protein</fullName>
    </recommendedName>
</protein>
<keyword evidence="2" id="KW-1185">Reference proteome</keyword>
<accession>A0A2V1H6R7</accession>
<dbReference type="InterPro" id="IPR011335">
    <property type="entry name" value="Restrct_endonuc-II-like"/>
</dbReference>
<dbReference type="PANTHER" id="PTHR38784:SF1">
    <property type="entry name" value="SUCROSE PHOSPHORYLASE"/>
    <property type="match status" value="1"/>
</dbReference>
<name>A0A2V1H6R7_9GAMM</name>
<dbReference type="InterPro" id="IPR038590">
    <property type="entry name" value="YaeQ_sf"/>
</dbReference>
<gene>
    <name evidence="1" type="ORF">DC094_05530</name>
</gene>
<dbReference type="EMBL" id="QDDL01000001">
    <property type="protein sequence ID" value="PVZ72465.1"/>
    <property type="molecule type" value="Genomic_DNA"/>
</dbReference>
<dbReference type="Proteomes" id="UP000244906">
    <property type="component" value="Unassembled WGS sequence"/>
</dbReference>
<dbReference type="PANTHER" id="PTHR38784">
    <property type="entry name" value="SUCROSE PHOSPHORYLASE"/>
    <property type="match status" value="1"/>
</dbReference>
<dbReference type="SUPFAM" id="SSF52980">
    <property type="entry name" value="Restriction endonuclease-like"/>
    <property type="match status" value="1"/>
</dbReference>
<dbReference type="OrthoDB" id="5293309at2"/>